<dbReference type="InterPro" id="IPR025686">
    <property type="entry name" value="Glucos_trans_II"/>
</dbReference>
<proteinExistence type="predicted"/>
<evidence type="ECO:0000256" key="1">
    <source>
        <dbReference type="SAM" id="Phobius"/>
    </source>
</evidence>
<evidence type="ECO:0008006" key="4">
    <source>
        <dbReference type="Google" id="ProtNLM"/>
    </source>
</evidence>
<dbReference type="OrthoDB" id="8612933at2"/>
<dbReference type="EMBL" id="CP028811">
    <property type="protein sequence ID" value="AWA29256.1"/>
    <property type="molecule type" value="Genomic_DNA"/>
</dbReference>
<reference evidence="2 3" key="1">
    <citation type="submission" date="2018-04" db="EMBL/GenBank/DDBJ databases">
        <title>Genome sequencing of Flavobacterium sp. HYN0048.</title>
        <authorList>
            <person name="Yi H."/>
            <person name="Baek C."/>
        </authorList>
    </citation>
    <scope>NUCLEOTIDE SEQUENCE [LARGE SCALE GENOMIC DNA]</scope>
    <source>
        <strain evidence="2 3">HYN0048</strain>
    </source>
</reference>
<feature type="transmembrane region" description="Helical" evidence="1">
    <location>
        <begin position="12"/>
        <end position="30"/>
    </location>
</feature>
<dbReference type="AlphaFoldDB" id="A0A2S0RC45"/>
<dbReference type="KEGG" id="fmg:HYN48_03665"/>
<feature type="transmembrane region" description="Helical" evidence="1">
    <location>
        <begin position="120"/>
        <end position="140"/>
    </location>
</feature>
<organism evidence="2 3">
    <name type="scientific">Flavobacterium magnum</name>
    <dbReference type="NCBI Taxonomy" id="2162713"/>
    <lineage>
        <taxon>Bacteria</taxon>
        <taxon>Pseudomonadati</taxon>
        <taxon>Bacteroidota</taxon>
        <taxon>Flavobacteriia</taxon>
        <taxon>Flavobacteriales</taxon>
        <taxon>Flavobacteriaceae</taxon>
        <taxon>Flavobacterium</taxon>
    </lineage>
</organism>
<keyword evidence="1" id="KW-0812">Transmembrane</keyword>
<dbReference type="Proteomes" id="UP000244193">
    <property type="component" value="Chromosome"/>
</dbReference>
<name>A0A2S0RC45_9FLAO</name>
<dbReference type="Pfam" id="PF14264">
    <property type="entry name" value="Glucos_trans_II"/>
    <property type="match status" value="1"/>
</dbReference>
<evidence type="ECO:0000313" key="3">
    <source>
        <dbReference type="Proteomes" id="UP000244193"/>
    </source>
</evidence>
<feature type="transmembrane region" description="Helical" evidence="1">
    <location>
        <begin position="203"/>
        <end position="224"/>
    </location>
</feature>
<feature type="transmembrane region" description="Helical" evidence="1">
    <location>
        <begin position="96"/>
        <end position="114"/>
    </location>
</feature>
<protein>
    <recommendedName>
        <fullName evidence="4">Glycosyltransferase RgtA/B/C/D-like domain-containing protein</fullName>
    </recommendedName>
</protein>
<keyword evidence="1" id="KW-0472">Membrane</keyword>
<feature type="transmembrane region" description="Helical" evidence="1">
    <location>
        <begin position="289"/>
        <end position="306"/>
    </location>
</feature>
<keyword evidence="1" id="KW-1133">Transmembrane helix</keyword>
<accession>A0A2S0RC45</accession>
<feature type="transmembrane region" description="Helical" evidence="1">
    <location>
        <begin position="344"/>
        <end position="367"/>
    </location>
</feature>
<evidence type="ECO:0000313" key="2">
    <source>
        <dbReference type="EMBL" id="AWA29256.1"/>
    </source>
</evidence>
<feature type="transmembrane region" description="Helical" evidence="1">
    <location>
        <begin position="260"/>
        <end position="283"/>
    </location>
</feature>
<gene>
    <name evidence="2" type="ORF">HYN48_03665</name>
</gene>
<feature type="transmembrane region" description="Helical" evidence="1">
    <location>
        <begin position="152"/>
        <end position="183"/>
    </location>
</feature>
<feature type="transmembrane region" description="Helical" evidence="1">
    <location>
        <begin position="69"/>
        <end position="89"/>
    </location>
</feature>
<keyword evidence="3" id="KW-1185">Reference proteome</keyword>
<sequence>MLNSIKTSADSPYKLFVFSFAMALLTYGFALTNFTVSIDNEIPILPDYGLDLGRWGQNLIVYHIFKGHLQYFSLVLSLFLFSFCAIRLSNLFKFQGYSALFFCGLFVTFPQISYQVVFGMMADIAALGILFSVFVVELFLKGLAVPTPAKKFPYFLSAALLLVFTLSMYQAFILVPTAIYTILFFQNTFQQSFDLKSEIRKTLVFGGILVSALVLYYISVKIICPVQQGGYLTSFVSEGSTDNRFLNFCSIWSKNLVGGFYYGETLFILATLCGLVLFVYFFIAKKQLVVRFVTLLIILMLPFLMSSIITNGYHPPRLYLTSNLVFAFIIVFVTDHFNLSAKNFVKLAVVMIMFTNFFFVTKLFNAVHKIYSYDRRIAEKIDFTIQTKYPSFSASEKYVYFYGHFPFDSYQKFQLKNSEIFSGSIFVWDNGNNYRITNFFREADVAEYRMLDTKEQLNTVKDSIAKMPVWPNQESVRMFNNIVVVKLGNEKGSPLYFE</sequence>